<evidence type="ECO:0000313" key="5">
    <source>
        <dbReference type="Proteomes" id="UP000693970"/>
    </source>
</evidence>
<accession>A0A9K3L5S3</accession>
<name>A0A9K3L5S3_9STRA</name>
<proteinExistence type="predicted"/>
<reference evidence="3" key="1">
    <citation type="journal article" date="2021" name="Sci. Rep.">
        <title>Diploid genomic architecture of Nitzschia inconspicua, an elite biomass production diatom.</title>
        <authorList>
            <person name="Oliver A."/>
            <person name="Podell S."/>
            <person name="Pinowska A."/>
            <person name="Traller J.C."/>
            <person name="Smith S.R."/>
            <person name="McClure R."/>
            <person name="Beliaev A."/>
            <person name="Bohutskyi P."/>
            <person name="Hill E.A."/>
            <person name="Rabines A."/>
            <person name="Zheng H."/>
            <person name="Allen L.Z."/>
            <person name="Kuo A."/>
            <person name="Grigoriev I.V."/>
            <person name="Allen A.E."/>
            <person name="Hazlebeck D."/>
            <person name="Allen E.E."/>
        </authorList>
    </citation>
    <scope>NUCLEOTIDE SEQUENCE</scope>
    <source>
        <strain evidence="3">Hildebrandi</strain>
    </source>
</reference>
<evidence type="ECO:0000313" key="3">
    <source>
        <dbReference type="EMBL" id="KAG7355326.1"/>
    </source>
</evidence>
<keyword evidence="5" id="KW-1185">Reference proteome</keyword>
<gene>
    <name evidence="3" type="ORF">IV203_004682</name>
    <name evidence="2" type="ORF">IV203_017635</name>
    <name evidence="4" type="ORF">IV203_025566</name>
</gene>
<organism evidence="3 5">
    <name type="scientific">Nitzschia inconspicua</name>
    <dbReference type="NCBI Taxonomy" id="303405"/>
    <lineage>
        <taxon>Eukaryota</taxon>
        <taxon>Sar</taxon>
        <taxon>Stramenopiles</taxon>
        <taxon>Ochrophyta</taxon>
        <taxon>Bacillariophyta</taxon>
        <taxon>Bacillariophyceae</taxon>
        <taxon>Bacillariophycidae</taxon>
        <taxon>Bacillariales</taxon>
        <taxon>Bacillariaceae</taxon>
        <taxon>Nitzschia</taxon>
    </lineage>
</organism>
<evidence type="ECO:0000313" key="4">
    <source>
        <dbReference type="EMBL" id="KAG7361900.1"/>
    </source>
</evidence>
<comment type="caution">
    <text evidence="3">The sequence shown here is derived from an EMBL/GenBank/DDBJ whole genome shotgun (WGS) entry which is preliminary data.</text>
</comment>
<dbReference type="EMBL" id="JAGRRH010000036">
    <property type="protein sequence ID" value="KAG7339338.1"/>
    <property type="molecule type" value="Genomic_DNA"/>
</dbReference>
<dbReference type="AlphaFoldDB" id="A0A9K3L5S3"/>
<dbReference type="EMBL" id="JAGRRH010000012">
    <property type="protein sequence ID" value="KAG7361900.1"/>
    <property type="molecule type" value="Genomic_DNA"/>
</dbReference>
<reference evidence="3" key="2">
    <citation type="submission" date="2021-04" db="EMBL/GenBank/DDBJ databases">
        <authorList>
            <person name="Podell S."/>
        </authorList>
    </citation>
    <scope>NUCLEOTIDE SEQUENCE</scope>
    <source>
        <strain evidence="3">Hildebrandi</strain>
    </source>
</reference>
<dbReference type="Proteomes" id="UP000693970">
    <property type="component" value="Unassembled WGS sequence"/>
</dbReference>
<feature type="region of interest" description="Disordered" evidence="1">
    <location>
        <begin position="1"/>
        <end position="34"/>
    </location>
</feature>
<dbReference type="OrthoDB" id="52150at2759"/>
<sequence length="309" mass="34730">MEEEEEKKDQSVEKVGSGDAIKKRRKKGAEDDSEYGDYLELPKELRGLKDRTFEFEEELEAELVSRGFEDIPVILDPSTGKARLRMTTGAHNLVTNRYVKKFERIWGGQATAVDGTTNVFIQSVAHGRKIYARQPDIAFWGPDKIVIIMEDGVAITEPKNLAVPLKRYKSRDQVERVNPDVVFQFSWTIANKYEEEAINDMMNRAVVTPTTNPNNTAPRLGYLLKVRLSSKRLEDDRKKLLRMDIYRIPRGATVQDAIAGRNGATKQSYMPGGNDVVMTITAQDLGIPIGQPAPPDFTVSAEAIFHSLS</sequence>
<protein>
    <submittedName>
        <fullName evidence="3">Uncharacterized protein</fullName>
    </submittedName>
</protein>
<dbReference type="EMBL" id="JAGRRH010000016">
    <property type="protein sequence ID" value="KAG7355326.1"/>
    <property type="molecule type" value="Genomic_DNA"/>
</dbReference>
<evidence type="ECO:0000256" key="1">
    <source>
        <dbReference type="SAM" id="MobiDB-lite"/>
    </source>
</evidence>
<evidence type="ECO:0000313" key="2">
    <source>
        <dbReference type="EMBL" id="KAG7339338.1"/>
    </source>
</evidence>